<name>A0A673UE14_SURSU</name>
<dbReference type="PANTHER" id="PTHR11076">
    <property type="entry name" value="DNA REPAIR POLYMERASE UMUC / TRANSFERASE FAMILY MEMBER"/>
    <property type="match status" value="1"/>
</dbReference>
<dbReference type="GO" id="GO:0008270">
    <property type="term" value="F:zinc ion binding"/>
    <property type="evidence" value="ECO:0007669"/>
    <property type="project" value="UniProtKB-KW"/>
</dbReference>
<keyword evidence="3 6" id="KW-0863">Zinc-finger</keyword>
<gene>
    <name evidence="10" type="primary">POLK</name>
</gene>
<dbReference type="FunFam" id="3.30.160.60:FF:000956">
    <property type="entry name" value="DNA polymerase kappa"/>
    <property type="match status" value="1"/>
</dbReference>
<dbReference type="Gene3D" id="1.10.150.810">
    <property type="match status" value="1"/>
</dbReference>
<reference evidence="10" key="3">
    <citation type="submission" date="2025-09" db="UniProtKB">
        <authorList>
            <consortium name="Ensembl"/>
        </authorList>
    </citation>
    <scope>IDENTIFICATION</scope>
</reference>
<keyword evidence="2 6" id="KW-0227">DNA damage</keyword>
<feature type="domain" description="UBZ4-type" evidence="9">
    <location>
        <begin position="422"/>
        <end position="452"/>
    </location>
</feature>
<dbReference type="InterPro" id="IPR043128">
    <property type="entry name" value="Rev_trsase/Diguanyl_cyclase"/>
</dbReference>
<reference evidence="10" key="2">
    <citation type="submission" date="2025-08" db="UniProtKB">
        <authorList>
            <consortium name="Ensembl"/>
        </authorList>
    </citation>
    <scope>IDENTIFICATION</scope>
</reference>
<proteinExistence type="predicted"/>
<evidence type="ECO:0000313" key="11">
    <source>
        <dbReference type="Proteomes" id="UP000472268"/>
    </source>
</evidence>
<evidence type="ECO:0000256" key="1">
    <source>
        <dbReference type="ARBA" id="ARBA00022723"/>
    </source>
</evidence>
<dbReference type="GO" id="GO:0003677">
    <property type="term" value="F:DNA binding"/>
    <property type="evidence" value="ECO:0007669"/>
    <property type="project" value="InterPro"/>
</dbReference>
<keyword evidence="5 6" id="KW-0234">DNA repair</keyword>
<feature type="region of interest" description="Disordered" evidence="7">
    <location>
        <begin position="614"/>
        <end position="658"/>
    </location>
</feature>
<dbReference type="Pfam" id="PF00817">
    <property type="entry name" value="IMS"/>
    <property type="match status" value="1"/>
</dbReference>
<dbReference type="Ensembl" id="ENSSSUT00005022325.1">
    <property type="protein sequence ID" value="ENSSSUP00005019525.1"/>
    <property type="gene ID" value="ENSSSUG00005012457.1"/>
</dbReference>
<dbReference type="InterPro" id="IPR006642">
    <property type="entry name" value="Rad18_UBZ4"/>
</dbReference>
<dbReference type="InterPro" id="IPR001126">
    <property type="entry name" value="UmuC"/>
</dbReference>
<keyword evidence="4" id="KW-0862">Zinc</keyword>
<dbReference type="Gene3D" id="3.30.70.270">
    <property type="match status" value="1"/>
</dbReference>
<reference evidence="10 11" key="1">
    <citation type="submission" date="2019-05" db="EMBL/GenBank/DDBJ databases">
        <title>A Chromosome-scale Meerkat (S. suricatta) Genome Assembly.</title>
        <authorList>
            <person name="Dudchenko O."/>
            <person name="Lieberman Aiden E."/>
            <person name="Tung J."/>
            <person name="Barreiro L.B."/>
            <person name="Clutton-Brock T.H."/>
        </authorList>
    </citation>
    <scope>NUCLEOTIDE SEQUENCE [LARGE SCALE GENOMIC DNA]</scope>
</reference>
<dbReference type="SMART" id="SM00734">
    <property type="entry name" value="ZnF_Rad18"/>
    <property type="match status" value="2"/>
</dbReference>
<dbReference type="PROSITE" id="PS51908">
    <property type="entry name" value="ZF_UBZ4"/>
    <property type="match status" value="2"/>
</dbReference>
<evidence type="ECO:0000256" key="4">
    <source>
        <dbReference type="ARBA" id="ARBA00022833"/>
    </source>
</evidence>
<dbReference type="Proteomes" id="UP000472268">
    <property type="component" value="Chromosome 6"/>
</dbReference>
<dbReference type="PROSITE" id="PS50173">
    <property type="entry name" value="UMUC"/>
    <property type="match status" value="1"/>
</dbReference>
<evidence type="ECO:0000259" key="8">
    <source>
        <dbReference type="PROSITE" id="PS50173"/>
    </source>
</evidence>
<dbReference type="GO" id="GO:0006281">
    <property type="term" value="P:DNA repair"/>
    <property type="evidence" value="ECO:0007669"/>
    <property type="project" value="UniProtKB-KW"/>
</dbReference>
<dbReference type="InterPro" id="IPR050116">
    <property type="entry name" value="DNA_polymerase-Y"/>
</dbReference>
<evidence type="ECO:0000256" key="2">
    <source>
        <dbReference type="ARBA" id="ARBA00022763"/>
    </source>
</evidence>
<dbReference type="GO" id="GO:0003887">
    <property type="term" value="F:DNA-directed DNA polymerase activity"/>
    <property type="evidence" value="ECO:0007669"/>
    <property type="project" value="TreeGrafter"/>
</dbReference>
<feature type="compositionally biased region" description="Basic and acidic residues" evidence="7">
    <location>
        <begin position="227"/>
        <end position="247"/>
    </location>
</feature>
<sequence>MDSTKEKNDSYKDDLLHRMGLNDNKAGMEGLDKEKINKIIMEATKGSRFYGNELKKEKQVNQRIETMMQHKAQITSQQLRKAQLQVDRFAMELEQSRDLNNTIVHIDMDAFYAAVEMRDNPELKDKPIAVGSMRMLTTSNYHARRFGVRAAMPGFIAKRLCPQLTIVPPNFDKYRAVSREVKEILADYDPNFMALSLDEAYLNITKHLQERQNWPEDKRKYFIKTRNSLENDKPREEVNKVSEHERSVSPLLFDDSPPDLHPQGNPFQANSEEQNNPQVLQNTIVFGTSAEEAVKEIRFRIEQKTTLTASAGVRLSGFPSEEEKKHQQRSIIGFLQAGNHTLSAPGDMPEKTDKDQFLKPLEMSQKKSFFDTKRSERKWGQQDKFKCDTVDAQSLQTSHSFQVLKKMNENLETSENSNKPQIFTCPICFREQGSISLEAFNKHVDACLDGPSTSENSKMFSCSHAASAEVNMKENVHHSFSLREKQDYETHQKNSEINSVDYVELVETKGNPPKAESIGALSDKHSQEECAGLPSKSFNTEQHCQNSSSAVSLEDMGSSSQQECPQPYLPEVVTAQPLVCPVCNLEQKTSDLTLFNVHVDVCLNKGIIQELRKDNLANQPPESTKSTHTSGKVQKTATKTKRPGLMTKYSSSKKIKPNNPRHTLDIFFK</sequence>
<organism evidence="10 11">
    <name type="scientific">Suricata suricatta</name>
    <name type="common">Meerkat</name>
    <dbReference type="NCBI Taxonomy" id="37032"/>
    <lineage>
        <taxon>Eukaryota</taxon>
        <taxon>Metazoa</taxon>
        <taxon>Chordata</taxon>
        <taxon>Craniata</taxon>
        <taxon>Vertebrata</taxon>
        <taxon>Euteleostomi</taxon>
        <taxon>Mammalia</taxon>
        <taxon>Eutheria</taxon>
        <taxon>Laurasiatheria</taxon>
        <taxon>Carnivora</taxon>
        <taxon>Feliformia</taxon>
        <taxon>Herpestidae</taxon>
        <taxon>Suricata</taxon>
    </lineage>
</organism>
<feature type="domain" description="UmuC" evidence="8">
    <location>
        <begin position="103"/>
        <end position="313"/>
    </location>
</feature>
<dbReference type="GO" id="GO:0005634">
    <property type="term" value="C:nucleus"/>
    <property type="evidence" value="ECO:0007669"/>
    <property type="project" value="TreeGrafter"/>
</dbReference>
<dbReference type="SUPFAM" id="SSF56672">
    <property type="entry name" value="DNA/RNA polymerases"/>
    <property type="match status" value="1"/>
</dbReference>
<dbReference type="Gene3D" id="3.30.160.60">
    <property type="entry name" value="Classic Zinc Finger"/>
    <property type="match status" value="2"/>
</dbReference>
<feature type="region of interest" description="Disordered" evidence="7">
    <location>
        <begin position="225"/>
        <end position="275"/>
    </location>
</feature>
<dbReference type="InterPro" id="IPR043502">
    <property type="entry name" value="DNA/RNA_pol_sf"/>
</dbReference>
<dbReference type="Gene3D" id="3.40.1170.60">
    <property type="match status" value="1"/>
</dbReference>
<dbReference type="PANTHER" id="PTHR11076:SF33">
    <property type="entry name" value="DNA POLYMERASE KAPPA"/>
    <property type="match status" value="1"/>
</dbReference>
<evidence type="ECO:0000259" key="9">
    <source>
        <dbReference type="PROSITE" id="PS51908"/>
    </source>
</evidence>
<keyword evidence="11" id="KW-1185">Reference proteome</keyword>
<feature type="region of interest" description="Disordered" evidence="7">
    <location>
        <begin position="513"/>
        <end position="564"/>
    </location>
</feature>
<feature type="compositionally biased region" description="Polar residues" evidence="7">
    <location>
        <begin position="265"/>
        <end position="275"/>
    </location>
</feature>
<protein>
    <submittedName>
        <fullName evidence="10">DNA polymerase kappa</fullName>
    </submittedName>
</protein>
<evidence type="ECO:0000256" key="3">
    <source>
        <dbReference type="ARBA" id="ARBA00022771"/>
    </source>
</evidence>
<dbReference type="FunFam" id="3.40.1170.60:FF:000002">
    <property type="entry name" value="Polymerase (DNA directed) kappa"/>
    <property type="match status" value="1"/>
</dbReference>
<dbReference type="FunFam" id="1.10.150.810:FF:000002">
    <property type="entry name" value="Polymerase (DNA directed) kappa"/>
    <property type="match status" value="1"/>
</dbReference>
<feature type="domain" description="UBZ4-type" evidence="9">
    <location>
        <begin position="577"/>
        <end position="607"/>
    </location>
</feature>
<evidence type="ECO:0000313" key="10">
    <source>
        <dbReference type="Ensembl" id="ENSSSUP00005019525.1"/>
    </source>
</evidence>
<evidence type="ECO:0000256" key="7">
    <source>
        <dbReference type="SAM" id="MobiDB-lite"/>
    </source>
</evidence>
<dbReference type="FunFam" id="3.30.160.60:FF:000807">
    <property type="entry name" value="Polymerase (DNA directed) kappa"/>
    <property type="match status" value="1"/>
</dbReference>
<dbReference type="GO" id="GO:0042276">
    <property type="term" value="P:error-prone translesion synthesis"/>
    <property type="evidence" value="ECO:0007669"/>
    <property type="project" value="TreeGrafter"/>
</dbReference>
<evidence type="ECO:0000256" key="5">
    <source>
        <dbReference type="ARBA" id="ARBA00023204"/>
    </source>
</evidence>
<accession>A0A673UE14</accession>
<feature type="compositionally biased region" description="Polar residues" evidence="7">
    <location>
        <begin position="536"/>
        <end position="564"/>
    </location>
</feature>
<feature type="compositionally biased region" description="Polar residues" evidence="7">
    <location>
        <begin position="616"/>
        <end position="637"/>
    </location>
</feature>
<evidence type="ECO:0000256" key="6">
    <source>
        <dbReference type="PROSITE-ProRule" id="PRU01256"/>
    </source>
</evidence>
<keyword evidence="1" id="KW-0479">Metal-binding</keyword>
<dbReference type="AlphaFoldDB" id="A0A673UE14"/>